<dbReference type="EMBL" id="JBHSML010000003">
    <property type="protein sequence ID" value="MFC5516343.1"/>
    <property type="molecule type" value="Genomic_DNA"/>
</dbReference>
<keyword evidence="2" id="KW-1133">Transmembrane helix</keyword>
<gene>
    <name evidence="3" type="ORF">ACFPP9_11230</name>
</gene>
<keyword evidence="4" id="KW-1185">Reference proteome</keyword>
<evidence type="ECO:0000256" key="2">
    <source>
        <dbReference type="SAM" id="Phobius"/>
    </source>
</evidence>
<feature type="transmembrane region" description="Helical" evidence="2">
    <location>
        <begin position="83"/>
        <end position="105"/>
    </location>
</feature>
<protein>
    <submittedName>
        <fullName evidence="3">AtpZ/AtpI family protein</fullName>
    </submittedName>
</protein>
<reference evidence="4" key="1">
    <citation type="journal article" date="2019" name="Int. J. Syst. Evol. Microbiol.">
        <title>The Global Catalogue of Microorganisms (GCM) 10K type strain sequencing project: providing services to taxonomists for standard genome sequencing and annotation.</title>
        <authorList>
            <consortium name="The Broad Institute Genomics Platform"/>
            <consortium name="The Broad Institute Genome Sequencing Center for Infectious Disease"/>
            <person name="Wu L."/>
            <person name="Ma J."/>
        </authorList>
    </citation>
    <scope>NUCLEOTIDE SEQUENCE [LARGE SCALE GENOMIC DNA]</scope>
    <source>
        <strain evidence="4">KACC 12633</strain>
    </source>
</reference>
<evidence type="ECO:0000256" key="1">
    <source>
        <dbReference type="SAM" id="Coils"/>
    </source>
</evidence>
<keyword evidence="2" id="KW-0812">Transmembrane</keyword>
<dbReference type="InterPro" id="IPR032820">
    <property type="entry name" value="ATPase_put"/>
</dbReference>
<dbReference type="RefSeq" id="WP_380224072.1">
    <property type="nucleotide sequence ID" value="NZ_JAPKNH010000001.1"/>
</dbReference>
<organism evidence="3 4">
    <name type="scientific">Kaistia terrae</name>
    <dbReference type="NCBI Taxonomy" id="537017"/>
    <lineage>
        <taxon>Bacteria</taxon>
        <taxon>Pseudomonadati</taxon>
        <taxon>Pseudomonadota</taxon>
        <taxon>Alphaproteobacteria</taxon>
        <taxon>Hyphomicrobiales</taxon>
        <taxon>Kaistiaceae</taxon>
        <taxon>Kaistia</taxon>
    </lineage>
</organism>
<name>A0ABW0PVE8_9HYPH</name>
<evidence type="ECO:0000313" key="3">
    <source>
        <dbReference type="EMBL" id="MFC5516343.1"/>
    </source>
</evidence>
<comment type="caution">
    <text evidence="3">The sequence shown here is derived from an EMBL/GenBank/DDBJ whole genome shotgun (WGS) entry which is preliminary data.</text>
</comment>
<keyword evidence="1" id="KW-0175">Coiled coil</keyword>
<keyword evidence="2" id="KW-0472">Membrane</keyword>
<sequence>MVRAVSGRNKLCEAFSTLGKDDAMSDTGSPGDGEKIRRMAEDEAALSARLRALGQKLDKVQEEAKAAERAQPSNDVNAQGMRLAFRIVGEFVSGVLVGAGLGWLIDYWLGTAPWGMIVLLLLGFVAGVLNVLRAVGKVAPPEARQVSSRGKKQ</sequence>
<proteinExistence type="predicted"/>
<dbReference type="Proteomes" id="UP001596150">
    <property type="component" value="Unassembled WGS sequence"/>
</dbReference>
<dbReference type="Pfam" id="PF09527">
    <property type="entry name" value="ATPase_gene1"/>
    <property type="match status" value="1"/>
</dbReference>
<evidence type="ECO:0000313" key="4">
    <source>
        <dbReference type="Proteomes" id="UP001596150"/>
    </source>
</evidence>
<accession>A0ABW0PVE8</accession>
<feature type="coiled-coil region" evidence="1">
    <location>
        <begin position="43"/>
        <end position="70"/>
    </location>
</feature>
<feature type="transmembrane region" description="Helical" evidence="2">
    <location>
        <begin position="111"/>
        <end position="132"/>
    </location>
</feature>